<dbReference type="EMBL" id="CAJPEX010020119">
    <property type="protein sequence ID" value="CAG0925847.1"/>
    <property type="molecule type" value="Genomic_DNA"/>
</dbReference>
<feature type="non-terminal residue" evidence="8">
    <location>
        <position position="1"/>
    </location>
</feature>
<evidence type="ECO:0000256" key="7">
    <source>
        <dbReference type="SAM" id="Phobius"/>
    </source>
</evidence>
<protein>
    <submittedName>
        <fullName evidence="8">Uncharacterized protein</fullName>
    </submittedName>
</protein>
<feature type="transmembrane region" description="Helical" evidence="7">
    <location>
        <begin position="71"/>
        <end position="92"/>
    </location>
</feature>
<dbReference type="Pfam" id="PF00474">
    <property type="entry name" value="SSF"/>
    <property type="match status" value="1"/>
</dbReference>
<dbReference type="PANTHER" id="PTHR11819:SF150">
    <property type="entry name" value="SODIUM_MYO-INOSITOL COTRANSPORTER"/>
    <property type="match status" value="1"/>
</dbReference>
<dbReference type="PANTHER" id="PTHR11819">
    <property type="entry name" value="SOLUTE CARRIER FAMILY 5"/>
    <property type="match status" value="1"/>
</dbReference>
<evidence type="ECO:0000256" key="6">
    <source>
        <dbReference type="RuleBase" id="RU362091"/>
    </source>
</evidence>
<feature type="transmembrane region" description="Helical" evidence="7">
    <location>
        <begin position="32"/>
        <end position="50"/>
    </location>
</feature>
<keyword evidence="3 7" id="KW-0812">Transmembrane</keyword>
<evidence type="ECO:0000313" key="8">
    <source>
        <dbReference type="EMBL" id="CAD7285695.1"/>
    </source>
</evidence>
<dbReference type="InterPro" id="IPR001734">
    <property type="entry name" value="Na/solute_symporter"/>
</dbReference>
<dbReference type="Proteomes" id="UP000678499">
    <property type="component" value="Unassembled WGS sequence"/>
</dbReference>
<dbReference type="EMBL" id="OA902156">
    <property type="protein sequence ID" value="CAD7285695.1"/>
    <property type="molecule type" value="Genomic_DNA"/>
</dbReference>
<name>A0A7R9C3L3_9CRUS</name>
<gene>
    <name evidence="8" type="ORF">NMOB1V02_LOCUS13297</name>
</gene>
<keyword evidence="4 7" id="KW-1133">Transmembrane helix</keyword>
<dbReference type="Gene3D" id="1.20.1730.10">
    <property type="entry name" value="Sodium/glucose cotransporter"/>
    <property type="match status" value="1"/>
</dbReference>
<evidence type="ECO:0000256" key="5">
    <source>
        <dbReference type="ARBA" id="ARBA00023136"/>
    </source>
</evidence>
<proteinExistence type="inferred from homology"/>
<comment type="similarity">
    <text evidence="2 6">Belongs to the sodium:solute symporter (SSF) (TC 2.A.21) family.</text>
</comment>
<dbReference type="AlphaFoldDB" id="A0A7R9C3L3"/>
<dbReference type="InterPro" id="IPR038377">
    <property type="entry name" value="Na/Glc_symporter_sf"/>
</dbReference>
<evidence type="ECO:0000256" key="2">
    <source>
        <dbReference type="ARBA" id="ARBA00006434"/>
    </source>
</evidence>
<sequence>MAAVGEHVPNSTCGIPREDSWVMLRDPVNSDMPWPGFLLGQTPASIWYWCSDQMMVQRALAAESLSHAQGGTLFAGFAKILPVFLMVLPGMISRVLYTDLVACSTKETCMAACGSEVSCTNMAYPKLVLD</sequence>
<evidence type="ECO:0000256" key="1">
    <source>
        <dbReference type="ARBA" id="ARBA00004141"/>
    </source>
</evidence>
<reference evidence="8" key="1">
    <citation type="submission" date="2020-11" db="EMBL/GenBank/DDBJ databases">
        <authorList>
            <person name="Tran Van P."/>
        </authorList>
    </citation>
    <scope>NUCLEOTIDE SEQUENCE</scope>
</reference>
<dbReference type="GO" id="GO:0005412">
    <property type="term" value="F:D-glucose:sodium symporter activity"/>
    <property type="evidence" value="ECO:0007669"/>
    <property type="project" value="TreeGrafter"/>
</dbReference>
<keyword evidence="9" id="KW-1185">Reference proteome</keyword>
<dbReference type="PROSITE" id="PS50283">
    <property type="entry name" value="NA_SOLUT_SYMP_3"/>
    <property type="match status" value="1"/>
</dbReference>
<comment type="subcellular location">
    <subcellularLocation>
        <location evidence="1">Membrane</location>
        <topology evidence="1">Multi-pass membrane protein</topology>
    </subcellularLocation>
</comment>
<evidence type="ECO:0000313" key="9">
    <source>
        <dbReference type="Proteomes" id="UP000678499"/>
    </source>
</evidence>
<evidence type="ECO:0000256" key="4">
    <source>
        <dbReference type="ARBA" id="ARBA00022989"/>
    </source>
</evidence>
<accession>A0A7R9C3L3</accession>
<dbReference type="OrthoDB" id="6132759at2759"/>
<evidence type="ECO:0000256" key="3">
    <source>
        <dbReference type="ARBA" id="ARBA00022692"/>
    </source>
</evidence>
<organism evidence="8">
    <name type="scientific">Notodromas monacha</name>
    <dbReference type="NCBI Taxonomy" id="399045"/>
    <lineage>
        <taxon>Eukaryota</taxon>
        <taxon>Metazoa</taxon>
        <taxon>Ecdysozoa</taxon>
        <taxon>Arthropoda</taxon>
        <taxon>Crustacea</taxon>
        <taxon>Oligostraca</taxon>
        <taxon>Ostracoda</taxon>
        <taxon>Podocopa</taxon>
        <taxon>Podocopida</taxon>
        <taxon>Cypridocopina</taxon>
        <taxon>Cypridoidea</taxon>
        <taxon>Cyprididae</taxon>
        <taxon>Notodromas</taxon>
    </lineage>
</organism>
<dbReference type="GO" id="GO:0005886">
    <property type="term" value="C:plasma membrane"/>
    <property type="evidence" value="ECO:0007669"/>
    <property type="project" value="TreeGrafter"/>
</dbReference>
<keyword evidence="5 7" id="KW-0472">Membrane</keyword>